<dbReference type="InterPro" id="IPR002577">
    <property type="entry name" value="HTH_HxlR"/>
</dbReference>
<evidence type="ECO:0000256" key="3">
    <source>
        <dbReference type="ARBA" id="ARBA00023163"/>
    </source>
</evidence>
<dbReference type="EMBL" id="CP053452">
    <property type="protein sequence ID" value="QJW95968.1"/>
    <property type="molecule type" value="Genomic_DNA"/>
</dbReference>
<evidence type="ECO:0000313" key="6">
    <source>
        <dbReference type="Proteomes" id="UP000503447"/>
    </source>
</evidence>
<dbReference type="Proteomes" id="UP000503447">
    <property type="component" value="Chromosome"/>
</dbReference>
<reference evidence="6" key="1">
    <citation type="submission" date="2020-05" db="EMBL/GenBank/DDBJ databases">
        <title>Frigoriglobus tundricola gen. nov., sp. nov., a psychrotolerant cellulolytic planctomycete of the family Gemmataceae with two divergent copies of 16S rRNA gene.</title>
        <authorList>
            <person name="Kulichevskaya I.S."/>
            <person name="Ivanova A.A."/>
            <person name="Naumoff D.G."/>
            <person name="Beletsky A.V."/>
            <person name="Rijpstra W.I.C."/>
            <person name="Sinninghe Damste J.S."/>
            <person name="Mardanov A.V."/>
            <person name="Ravin N.V."/>
            <person name="Dedysh S.N."/>
        </authorList>
    </citation>
    <scope>NUCLEOTIDE SEQUENCE [LARGE SCALE GENOMIC DNA]</scope>
    <source>
        <strain evidence="6">PL17</strain>
    </source>
</reference>
<dbReference type="SUPFAM" id="SSF46785">
    <property type="entry name" value="Winged helix' DNA-binding domain"/>
    <property type="match status" value="1"/>
</dbReference>
<accession>A0A6M5YPW3</accession>
<keyword evidence="1" id="KW-0805">Transcription regulation</keyword>
<feature type="domain" description="HTH hxlR-type" evidence="4">
    <location>
        <begin position="34"/>
        <end position="133"/>
    </location>
</feature>
<dbReference type="AlphaFoldDB" id="A0A6M5YPW3"/>
<sequence length="157" mass="17376">MEPSNTHVPTPDGSMADLRDHLRRGDHARISEGCKPSAEIMALVGEKWTVIVVVMLSGGPRRFKELQRMIPGVSQRMLTLTLRGLERDGLVARTVFPTVPPRVDYALTELGESLRAPVLALGTWARENRAQIEAARDRYDRAAERAAPRAAGPDEVR</sequence>
<keyword evidence="6" id="KW-1185">Reference proteome</keyword>
<evidence type="ECO:0000256" key="2">
    <source>
        <dbReference type="ARBA" id="ARBA00023125"/>
    </source>
</evidence>
<proteinExistence type="predicted"/>
<dbReference type="KEGG" id="ftj:FTUN_3522"/>
<organism evidence="5 6">
    <name type="scientific">Frigoriglobus tundricola</name>
    <dbReference type="NCBI Taxonomy" id="2774151"/>
    <lineage>
        <taxon>Bacteria</taxon>
        <taxon>Pseudomonadati</taxon>
        <taxon>Planctomycetota</taxon>
        <taxon>Planctomycetia</taxon>
        <taxon>Gemmatales</taxon>
        <taxon>Gemmataceae</taxon>
        <taxon>Frigoriglobus</taxon>
    </lineage>
</organism>
<keyword evidence="2" id="KW-0238">DNA-binding</keyword>
<dbReference type="GO" id="GO:0003677">
    <property type="term" value="F:DNA binding"/>
    <property type="evidence" value="ECO:0007669"/>
    <property type="project" value="UniProtKB-KW"/>
</dbReference>
<dbReference type="PANTHER" id="PTHR33204">
    <property type="entry name" value="TRANSCRIPTIONAL REGULATOR, MARR FAMILY"/>
    <property type="match status" value="1"/>
</dbReference>
<dbReference type="Pfam" id="PF01638">
    <property type="entry name" value="HxlR"/>
    <property type="match status" value="1"/>
</dbReference>
<dbReference type="PANTHER" id="PTHR33204:SF39">
    <property type="entry name" value="TRANSCRIPTIONAL REGULATORY PROTEIN"/>
    <property type="match status" value="1"/>
</dbReference>
<dbReference type="InterPro" id="IPR036388">
    <property type="entry name" value="WH-like_DNA-bd_sf"/>
</dbReference>
<dbReference type="InterPro" id="IPR036390">
    <property type="entry name" value="WH_DNA-bd_sf"/>
</dbReference>
<protein>
    <submittedName>
        <fullName evidence="5">Transcriptional regulator, HxlR family</fullName>
    </submittedName>
</protein>
<evidence type="ECO:0000256" key="1">
    <source>
        <dbReference type="ARBA" id="ARBA00023015"/>
    </source>
</evidence>
<gene>
    <name evidence="5" type="ORF">FTUN_3522</name>
</gene>
<evidence type="ECO:0000313" key="5">
    <source>
        <dbReference type="EMBL" id="QJW95968.1"/>
    </source>
</evidence>
<keyword evidence="3" id="KW-0804">Transcription</keyword>
<dbReference type="PROSITE" id="PS51118">
    <property type="entry name" value="HTH_HXLR"/>
    <property type="match status" value="1"/>
</dbReference>
<dbReference type="Gene3D" id="1.10.10.10">
    <property type="entry name" value="Winged helix-like DNA-binding domain superfamily/Winged helix DNA-binding domain"/>
    <property type="match status" value="1"/>
</dbReference>
<evidence type="ECO:0000259" key="4">
    <source>
        <dbReference type="PROSITE" id="PS51118"/>
    </source>
</evidence>
<name>A0A6M5YPW3_9BACT</name>